<accession>A0A336NAU6</accession>
<protein>
    <recommendedName>
        <fullName evidence="4">Mu-like prophage I protein</fullName>
    </recommendedName>
</protein>
<evidence type="ECO:0008006" key="4">
    <source>
        <dbReference type="Google" id="ProtNLM"/>
    </source>
</evidence>
<evidence type="ECO:0000313" key="3">
    <source>
        <dbReference type="Proteomes" id="UP000253728"/>
    </source>
</evidence>
<name>A0A336NAU6_AGGAP</name>
<dbReference type="AlphaFoldDB" id="A0A336NAU6"/>
<sequence>MMGKAIFEILRTGTHRARNGRFTFSQEDIKGIAKFYSADVKKAPLVIGHPENDNPQYGNVTKLYHHEGHLFAEAEINEELISKVKNGEISGISSAVYFSESKGNPVKGLGSYLKHVGFLEKGKDEPAVKGMLNPEISLHIANLSADNDIVFLSDGGYSYNRPNRRIKSKSTVFPKRPRRRLWHGVRYYQSIGKIMTNDLDELKKENERLITELSENKKIVANANNTNYVEELLKKGVLLPRQQDFAIELLDIASNYDNGEFVAFSEGECLTDKIKDF</sequence>
<organism evidence="2 3">
    <name type="scientific">Aggregatibacter aphrophilus</name>
    <name type="common">Haemophilus aphrophilus</name>
    <dbReference type="NCBI Taxonomy" id="732"/>
    <lineage>
        <taxon>Bacteria</taxon>
        <taxon>Pseudomonadati</taxon>
        <taxon>Pseudomonadota</taxon>
        <taxon>Gammaproteobacteria</taxon>
        <taxon>Pasteurellales</taxon>
        <taxon>Pasteurellaceae</taxon>
        <taxon>Aggregatibacter</taxon>
    </lineage>
</organism>
<proteinExistence type="predicted"/>
<dbReference type="Proteomes" id="UP000253728">
    <property type="component" value="Unassembled WGS sequence"/>
</dbReference>
<reference evidence="2 3" key="1">
    <citation type="submission" date="2018-06" db="EMBL/GenBank/DDBJ databases">
        <authorList>
            <consortium name="Pathogen Informatics"/>
            <person name="Doyle S."/>
        </authorList>
    </citation>
    <scope>NUCLEOTIDE SEQUENCE [LARGE SCALE GENOMIC DNA]</scope>
    <source>
        <strain evidence="2 3">NCTC5908</strain>
    </source>
</reference>
<evidence type="ECO:0000256" key="1">
    <source>
        <dbReference type="SAM" id="Coils"/>
    </source>
</evidence>
<dbReference type="EMBL" id="UFSP01000003">
    <property type="protein sequence ID" value="SSZ30168.1"/>
    <property type="molecule type" value="Genomic_DNA"/>
</dbReference>
<feature type="coiled-coil region" evidence="1">
    <location>
        <begin position="192"/>
        <end position="219"/>
    </location>
</feature>
<keyword evidence="1" id="KW-0175">Coiled coil</keyword>
<evidence type="ECO:0000313" key="2">
    <source>
        <dbReference type="EMBL" id="SSZ30168.1"/>
    </source>
</evidence>
<gene>
    <name evidence="2" type="ORF">NCTC5908_01990</name>
</gene>